<comment type="caution">
    <text evidence="2">The sequence shown here is derived from an EMBL/GenBank/DDBJ whole genome shotgun (WGS) entry which is preliminary data.</text>
</comment>
<dbReference type="RefSeq" id="WP_150903089.1">
    <property type="nucleotide sequence ID" value="NZ_VTWT01000003.1"/>
</dbReference>
<dbReference type="EMBL" id="VTWT01000003">
    <property type="protein sequence ID" value="KAA9340031.1"/>
    <property type="molecule type" value="Genomic_DNA"/>
</dbReference>
<evidence type="ECO:0000313" key="2">
    <source>
        <dbReference type="EMBL" id="KAA9340031.1"/>
    </source>
</evidence>
<accession>A0A5N1J0G4</accession>
<dbReference type="AlphaFoldDB" id="A0A5N1J0G4"/>
<proteinExistence type="predicted"/>
<keyword evidence="3" id="KW-1185">Reference proteome</keyword>
<name>A0A5N1J0G4_9BACT</name>
<sequence length="118" mass="12930">MRHCFRVLFTILFLHSLTAFAQQNALQVNGKVTDQETGQNLAEVSVKVAGTKSGTTSAKDGTFSLQFPTVPAEVTLVFTHVAYQPVQVKLKPGQTYVEVQLKPKALLLEEVEIATVKN</sequence>
<keyword evidence="1" id="KW-0732">Signal</keyword>
<protein>
    <recommendedName>
        <fullName evidence="4">Carboxypeptidase-like regulatory domain-containing protein</fullName>
    </recommendedName>
</protein>
<dbReference type="Pfam" id="PF13715">
    <property type="entry name" value="CarbopepD_reg_2"/>
    <property type="match status" value="1"/>
</dbReference>
<organism evidence="2 3">
    <name type="scientific">Adhaeribacter soli</name>
    <dbReference type="NCBI Taxonomy" id="2607655"/>
    <lineage>
        <taxon>Bacteria</taxon>
        <taxon>Pseudomonadati</taxon>
        <taxon>Bacteroidota</taxon>
        <taxon>Cytophagia</taxon>
        <taxon>Cytophagales</taxon>
        <taxon>Hymenobacteraceae</taxon>
        <taxon>Adhaeribacter</taxon>
    </lineage>
</organism>
<dbReference type="SUPFAM" id="SSF49464">
    <property type="entry name" value="Carboxypeptidase regulatory domain-like"/>
    <property type="match status" value="1"/>
</dbReference>
<feature type="signal peptide" evidence="1">
    <location>
        <begin position="1"/>
        <end position="21"/>
    </location>
</feature>
<dbReference type="Gene3D" id="2.60.40.1120">
    <property type="entry name" value="Carboxypeptidase-like, regulatory domain"/>
    <property type="match status" value="1"/>
</dbReference>
<evidence type="ECO:0008006" key="4">
    <source>
        <dbReference type="Google" id="ProtNLM"/>
    </source>
</evidence>
<dbReference type="InterPro" id="IPR008969">
    <property type="entry name" value="CarboxyPept-like_regulatory"/>
</dbReference>
<evidence type="ECO:0000313" key="3">
    <source>
        <dbReference type="Proteomes" id="UP000326570"/>
    </source>
</evidence>
<dbReference type="Proteomes" id="UP000326570">
    <property type="component" value="Unassembled WGS sequence"/>
</dbReference>
<gene>
    <name evidence="2" type="ORF">F0P94_06690</name>
</gene>
<feature type="chain" id="PRO_5024877005" description="Carboxypeptidase-like regulatory domain-containing protein" evidence="1">
    <location>
        <begin position="22"/>
        <end position="118"/>
    </location>
</feature>
<evidence type="ECO:0000256" key="1">
    <source>
        <dbReference type="SAM" id="SignalP"/>
    </source>
</evidence>
<reference evidence="2 3" key="1">
    <citation type="submission" date="2019-09" db="EMBL/GenBank/DDBJ databases">
        <title>Genome sequence of Adhaeribacter sp. M2.</title>
        <authorList>
            <person name="Srinivasan S."/>
        </authorList>
    </citation>
    <scope>NUCLEOTIDE SEQUENCE [LARGE SCALE GENOMIC DNA]</scope>
    <source>
        <strain evidence="2 3">M2</strain>
    </source>
</reference>